<accession>A0A562PUX7</accession>
<feature type="region of interest" description="Disordered" evidence="1">
    <location>
        <begin position="23"/>
        <end position="65"/>
    </location>
</feature>
<evidence type="ECO:0008006" key="5">
    <source>
        <dbReference type="Google" id="ProtNLM"/>
    </source>
</evidence>
<name>A0A562PUX7_9PSED</name>
<organism evidence="3 4">
    <name type="scientific">Pseudomonas duriflava</name>
    <dbReference type="NCBI Taxonomy" id="459528"/>
    <lineage>
        <taxon>Bacteria</taxon>
        <taxon>Pseudomonadati</taxon>
        <taxon>Pseudomonadota</taxon>
        <taxon>Gammaproteobacteria</taxon>
        <taxon>Pseudomonadales</taxon>
        <taxon>Pseudomonadaceae</taxon>
        <taxon>Pseudomonas</taxon>
    </lineage>
</organism>
<evidence type="ECO:0000256" key="2">
    <source>
        <dbReference type="SAM" id="SignalP"/>
    </source>
</evidence>
<keyword evidence="4" id="KW-1185">Reference proteome</keyword>
<dbReference type="RefSeq" id="WP_145145430.1">
    <property type="nucleotide sequence ID" value="NZ_VLKY01000020.1"/>
</dbReference>
<comment type="caution">
    <text evidence="3">The sequence shown here is derived from an EMBL/GenBank/DDBJ whole genome shotgun (WGS) entry which is preliminary data.</text>
</comment>
<proteinExistence type="predicted"/>
<evidence type="ECO:0000313" key="4">
    <source>
        <dbReference type="Proteomes" id="UP000316905"/>
    </source>
</evidence>
<reference evidence="3 4" key="1">
    <citation type="journal article" date="2015" name="Stand. Genomic Sci.">
        <title>Genomic Encyclopedia of Bacterial and Archaeal Type Strains, Phase III: the genomes of soil and plant-associated and newly described type strains.</title>
        <authorList>
            <person name="Whitman W.B."/>
            <person name="Woyke T."/>
            <person name="Klenk H.P."/>
            <person name="Zhou Y."/>
            <person name="Lilburn T.G."/>
            <person name="Beck B.J."/>
            <person name="De Vos P."/>
            <person name="Vandamme P."/>
            <person name="Eisen J.A."/>
            <person name="Garrity G."/>
            <person name="Hugenholtz P."/>
            <person name="Kyrpides N.C."/>
        </authorList>
    </citation>
    <scope>NUCLEOTIDE SEQUENCE [LARGE SCALE GENOMIC DNA]</scope>
    <source>
        <strain evidence="3 4">CGMCC 1.6858</strain>
    </source>
</reference>
<feature type="compositionally biased region" description="Basic and acidic residues" evidence="1">
    <location>
        <begin position="24"/>
        <end position="44"/>
    </location>
</feature>
<gene>
    <name evidence="3" type="ORF">IQ22_04177</name>
</gene>
<dbReference type="AlphaFoldDB" id="A0A562PUX7"/>
<evidence type="ECO:0000313" key="3">
    <source>
        <dbReference type="EMBL" id="TWI48262.1"/>
    </source>
</evidence>
<sequence>MKLFSLVIACCLAFSSTITLAEDGSERSMERNNQFRKEQQELRQKNLNVKEIQKQAAEKRSENDN</sequence>
<keyword evidence="2" id="KW-0732">Signal</keyword>
<protein>
    <recommendedName>
        <fullName evidence="5">Secreted protein</fullName>
    </recommendedName>
</protein>
<feature type="compositionally biased region" description="Basic and acidic residues" evidence="1">
    <location>
        <begin position="51"/>
        <end position="65"/>
    </location>
</feature>
<dbReference type="Proteomes" id="UP000316905">
    <property type="component" value="Unassembled WGS sequence"/>
</dbReference>
<evidence type="ECO:0000256" key="1">
    <source>
        <dbReference type="SAM" id="MobiDB-lite"/>
    </source>
</evidence>
<dbReference type="EMBL" id="VLKY01000020">
    <property type="protein sequence ID" value="TWI48262.1"/>
    <property type="molecule type" value="Genomic_DNA"/>
</dbReference>
<feature type="signal peptide" evidence="2">
    <location>
        <begin position="1"/>
        <end position="21"/>
    </location>
</feature>
<feature type="chain" id="PRO_5022121499" description="Secreted protein" evidence="2">
    <location>
        <begin position="22"/>
        <end position="65"/>
    </location>
</feature>